<reference evidence="1 2" key="1">
    <citation type="submission" date="2017-02" db="EMBL/GenBank/DDBJ databases">
        <title>Complete genome sequences of Mycobacterium kansasii strains isolated from rhesus macaques.</title>
        <authorList>
            <person name="Panda A."/>
            <person name="Nagaraj S."/>
            <person name="Zhao X."/>
            <person name="Tettelin H."/>
            <person name="Detolla L.J."/>
        </authorList>
    </citation>
    <scope>NUCLEOTIDE SEQUENCE [LARGE SCALE GENOMIC DNA]</scope>
    <source>
        <strain evidence="1 2">11-3813</strain>
    </source>
</reference>
<protein>
    <submittedName>
        <fullName evidence="1">Uncharacterized protein</fullName>
    </submittedName>
</protein>
<accession>A0A1V3XIS8</accession>
<dbReference type="EMBL" id="MVBM01000002">
    <property type="protein sequence ID" value="OOK79109.1"/>
    <property type="molecule type" value="Genomic_DNA"/>
</dbReference>
<comment type="caution">
    <text evidence="1">The sequence shown here is derived from an EMBL/GenBank/DDBJ whole genome shotgun (WGS) entry which is preliminary data.</text>
</comment>
<dbReference type="Proteomes" id="UP000189229">
    <property type="component" value="Unassembled WGS sequence"/>
</dbReference>
<gene>
    <name evidence="1" type="ORF">BZL30_1957</name>
</gene>
<proteinExistence type="predicted"/>
<evidence type="ECO:0000313" key="1">
    <source>
        <dbReference type="EMBL" id="OOK79109.1"/>
    </source>
</evidence>
<name>A0A1V3XIS8_MYCKA</name>
<dbReference type="AlphaFoldDB" id="A0A1V3XIS8"/>
<organism evidence="1 2">
    <name type="scientific">Mycobacterium kansasii</name>
    <dbReference type="NCBI Taxonomy" id="1768"/>
    <lineage>
        <taxon>Bacteria</taxon>
        <taxon>Bacillati</taxon>
        <taxon>Actinomycetota</taxon>
        <taxon>Actinomycetes</taxon>
        <taxon>Mycobacteriales</taxon>
        <taxon>Mycobacteriaceae</taxon>
        <taxon>Mycobacterium</taxon>
    </lineage>
</organism>
<sequence length="57" mass="6075">MGFIGLPTSEKFKLLKYGLPAAPELVGFSDRMTSDAIMALCDSPDTLTVFPLVNSPA</sequence>
<evidence type="ECO:0000313" key="2">
    <source>
        <dbReference type="Proteomes" id="UP000189229"/>
    </source>
</evidence>